<dbReference type="InterPro" id="IPR052717">
    <property type="entry name" value="Vacuolar_transposase_reg"/>
</dbReference>
<sequence length="307" mass="34711">MHNLTVFIPQLHTITANNASTNSRMTLELQTMIHYFNMKEKLLVCISHVIKLGAKAGLEVLGSIHKEIGTKVSMADSESSQHTMLIASLTTNTNGLGLDMKTIIKRIHGLSTYVCFSPQRHESRVQFCCLNIEVLTRWNSTFQRIQGMINLFPSCDFCSEIQELIKYHLSPAEWSQAANLMHLLEPLSKVTDILCRSKYPTLNKVLPVYLVSMKHHKQVQNGLYNQSLLIQPATLVVQKIKQLLFLNIITYQNKISSMFFKKLQVTSLANYQPFFKNLGLLLQLSHTQAKIQASFAQAKISGGAFMP</sequence>
<evidence type="ECO:0000313" key="1">
    <source>
        <dbReference type="EMBL" id="KNZ52732.1"/>
    </source>
</evidence>
<protein>
    <submittedName>
        <fullName evidence="1">Uncharacterized protein</fullName>
    </submittedName>
</protein>
<organism evidence="1 2">
    <name type="scientific">Puccinia sorghi</name>
    <dbReference type="NCBI Taxonomy" id="27349"/>
    <lineage>
        <taxon>Eukaryota</taxon>
        <taxon>Fungi</taxon>
        <taxon>Dikarya</taxon>
        <taxon>Basidiomycota</taxon>
        <taxon>Pucciniomycotina</taxon>
        <taxon>Pucciniomycetes</taxon>
        <taxon>Pucciniales</taxon>
        <taxon>Pucciniaceae</taxon>
        <taxon>Puccinia</taxon>
    </lineage>
</organism>
<dbReference type="AlphaFoldDB" id="A0A0L6UWW2"/>
<reference evidence="1 2" key="1">
    <citation type="submission" date="2015-08" db="EMBL/GenBank/DDBJ databases">
        <title>Next Generation Sequencing and Analysis of the Genome of Puccinia sorghi L Schw, the Causal Agent of Maize Common Rust.</title>
        <authorList>
            <person name="Rochi L."/>
            <person name="Burguener G."/>
            <person name="Darino M."/>
            <person name="Turjanski A."/>
            <person name="Kreff E."/>
            <person name="Dieguez M.J."/>
            <person name="Sacco F."/>
        </authorList>
    </citation>
    <scope>NUCLEOTIDE SEQUENCE [LARGE SCALE GENOMIC DNA]</scope>
    <source>
        <strain evidence="1 2">RO10H11247</strain>
    </source>
</reference>
<dbReference type="GO" id="GO:0006357">
    <property type="term" value="P:regulation of transcription by RNA polymerase II"/>
    <property type="evidence" value="ECO:0007669"/>
    <property type="project" value="TreeGrafter"/>
</dbReference>
<dbReference type="Proteomes" id="UP000037035">
    <property type="component" value="Unassembled WGS sequence"/>
</dbReference>
<dbReference type="PANTHER" id="PTHR46169">
    <property type="entry name" value="DNA REPLICATION-RELATED ELEMENT FACTOR, ISOFORM A"/>
    <property type="match status" value="1"/>
</dbReference>
<gene>
    <name evidence="1" type="ORF">VP01_3467g1</name>
</gene>
<name>A0A0L6UWW2_9BASI</name>
<proteinExistence type="predicted"/>
<dbReference type="InterPro" id="IPR012337">
    <property type="entry name" value="RNaseH-like_sf"/>
</dbReference>
<dbReference type="EMBL" id="LAVV01008465">
    <property type="protein sequence ID" value="KNZ52732.1"/>
    <property type="molecule type" value="Genomic_DNA"/>
</dbReference>
<dbReference type="OrthoDB" id="2748837at2759"/>
<dbReference type="GO" id="GO:0005634">
    <property type="term" value="C:nucleus"/>
    <property type="evidence" value="ECO:0007669"/>
    <property type="project" value="TreeGrafter"/>
</dbReference>
<evidence type="ECO:0000313" key="2">
    <source>
        <dbReference type="Proteomes" id="UP000037035"/>
    </source>
</evidence>
<dbReference type="VEuPathDB" id="FungiDB:VP01_3467g1"/>
<dbReference type="SUPFAM" id="SSF53098">
    <property type="entry name" value="Ribonuclease H-like"/>
    <property type="match status" value="1"/>
</dbReference>
<dbReference type="PANTHER" id="PTHR46169:SF29">
    <property type="entry name" value="DNA REPLICATION-RELATED ELEMENT FACTOR, ISOFORM A"/>
    <property type="match status" value="1"/>
</dbReference>
<comment type="caution">
    <text evidence="1">The sequence shown here is derived from an EMBL/GenBank/DDBJ whole genome shotgun (WGS) entry which is preliminary data.</text>
</comment>
<accession>A0A0L6UWW2</accession>
<keyword evidence="2" id="KW-1185">Reference proteome</keyword>